<protein>
    <submittedName>
        <fullName evidence="1">Uncharacterized protein</fullName>
    </submittedName>
</protein>
<organism evidence="1">
    <name type="scientific">Cacopsylla melanoneura</name>
    <dbReference type="NCBI Taxonomy" id="428564"/>
    <lineage>
        <taxon>Eukaryota</taxon>
        <taxon>Metazoa</taxon>
        <taxon>Ecdysozoa</taxon>
        <taxon>Arthropoda</taxon>
        <taxon>Hexapoda</taxon>
        <taxon>Insecta</taxon>
        <taxon>Pterygota</taxon>
        <taxon>Neoptera</taxon>
        <taxon>Paraneoptera</taxon>
        <taxon>Hemiptera</taxon>
        <taxon>Sternorrhyncha</taxon>
        <taxon>Psylloidea</taxon>
        <taxon>Psyllidae</taxon>
        <taxon>Psyllinae</taxon>
        <taxon>Cacopsylla</taxon>
    </lineage>
</organism>
<sequence>MLLVRLEMLARIFHDSQQHLLVHYATQLFSDSFMNVSVNENRTKTNINDTLTHINRPISLTHAPMSMWRIVCQYKYLNKVNNLLITSSSQEQWGLCPLM</sequence>
<proteinExistence type="predicted"/>
<evidence type="ECO:0000313" key="1">
    <source>
        <dbReference type="EMBL" id="CAG6745554.1"/>
    </source>
</evidence>
<name>A0A8D8ZEN6_9HEMI</name>
<accession>A0A8D8ZEN6</accession>
<reference evidence="1" key="1">
    <citation type="submission" date="2021-05" db="EMBL/GenBank/DDBJ databases">
        <authorList>
            <person name="Alioto T."/>
            <person name="Alioto T."/>
            <person name="Gomez Garrido J."/>
        </authorList>
    </citation>
    <scope>NUCLEOTIDE SEQUENCE</scope>
</reference>
<dbReference type="AlphaFoldDB" id="A0A8D8ZEN6"/>
<dbReference type="EMBL" id="HBUF01499743">
    <property type="protein sequence ID" value="CAG6745554.1"/>
    <property type="molecule type" value="Transcribed_RNA"/>
</dbReference>